<name>A0ABR6JCK3_AGRRD</name>
<gene>
    <name evidence="4" type="ORF">GGE40_004494</name>
</gene>
<proteinExistence type="inferred from homology"/>
<dbReference type="PANTHER" id="PTHR16943">
    <property type="entry name" value="2-METHYLCITRATE DEHYDRATASE-RELATED"/>
    <property type="match status" value="1"/>
</dbReference>
<evidence type="ECO:0000259" key="3">
    <source>
        <dbReference type="Pfam" id="PF19305"/>
    </source>
</evidence>
<keyword evidence="5" id="KW-1185">Reference proteome</keyword>
<dbReference type="PANTHER" id="PTHR16943:SF8">
    <property type="entry name" value="2-METHYLCITRATE DEHYDRATASE"/>
    <property type="match status" value="1"/>
</dbReference>
<dbReference type="InterPro" id="IPR036148">
    <property type="entry name" value="MmgE/PrpD_sf"/>
</dbReference>
<dbReference type="Gene3D" id="1.10.4100.10">
    <property type="entry name" value="2-methylcitrate dehydratase PrpD"/>
    <property type="match status" value="1"/>
</dbReference>
<evidence type="ECO:0000259" key="2">
    <source>
        <dbReference type="Pfam" id="PF03972"/>
    </source>
</evidence>
<dbReference type="Gene3D" id="3.30.1330.120">
    <property type="entry name" value="2-methylcitrate dehydratase PrpD"/>
    <property type="match status" value="1"/>
</dbReference>
<accession>A0ABR6JCK3</accession>
<reference evidence="4 5" key="1">
    <citation type="submission" date="2020-08" db="EMBL/GenBank/DDBJ databases">
        <title>Genomic Encyclopedia of Type Strains, Phase IV (KMG-V): Genome sequencing to study the core and pangenomes of soil and plant-associated prokaryotes.</title>
        <authorList>
            <person name="Whitman W."/>
        </authorList>
    </citation>
    <scope>NUCLEOTIDE SEQUENCE [LARGE SCALE GENOMIC DNA]</scope>
    <source>
        <strain evidence="4 5">SEMIA 461</strain>
    </source>
</reference>
<feature type="domain" description="MmgE/PrpD C-terminal" evidence="3">
    <location>
        <begin position="268"/>
        <end position="426"/>
    </location>
</feature>
<dbReference type="InterPro" id="IPR005656">
    <property type="entry name" value="MmgE_PrpD"/>
</dbReference>
<dbReference type="Proteomes" id="UP000534590">
    <property type="component" value="Unassembled WGS sequence"/>
</dbReference>
<dbReference type="InterPro" id="IPR042188">
    <property type="entry name" value="MmgE/PrpD_sf_2"/>
</dbReference>
<comment type="similarity">
    <text evidence="1">Belongs to the PrpD family.</text>
</comment>
<dbReference type="EMBL" id="JACIHP010000005">
    <property type="protein sequence ID" value="MBB4492649.1"/>
    <property type="molecule type" value="Genomic_DNA"/>
</dbReference>
<dbReference type="InterPro" id="IPR045336">
    <property type="entry name" value="MmgE_PrpD_N"/>
</dbReference>
<evidence type="ECO:0000313" key="5">
    <source>
        <dbReference type="Proteomes" id="UP000534590"/>
    </source>
</evidence>
<dbReference type="InterPro" id="IPR042183">
    <property type="entry name" value="MmgE/PrpD_sf_1"/>
</dbReference>
<dbReference type="InterPro" id="IPR045337">
    <property type="entry name" value="MmgE_PrpD_C"/>
</dbReference>
<evidence type="ECO:0000313" key="4">
    <source>
        <dbReference type="EMBL" id="MBB4492649.1"/>
    </source>
</evidence>
<dbReference type="Pfam" id="PF19305">
    <property type="entry name" value="MmgE_PrpD_C"/>
    <property type="match status" value="1"/>
</dbReference>
<dbReference type="SUPFAM" id="SSF103378">
    <property type="entry name" value="2-methylcitrate dehydratase PrpD"/>
    <property type="match status" value="1"/>
</dbReference>
<dbReference type="RefSeq" id="WP_183229427.1">
    <property type="nucleotide sequence ID" value="NZ_JACIGS010000005.1"/>
</dbReference>
<sequence length="454" mass="47923">MTNPLSILAEAAAEWRHRTVDESVRWAARRALLDWFATTLPGCIRAPATLLAPAMTEVEGSGSAWCYVDARACSPRRAAFLNAVASHTVEFDDIFKDGGYHPGSPTVSAALALAQHLGSTLDDLQRAIIAGYEVGCRISLAIQPSHYTYWHTTSTVGTIGSAVAGANLLGGDSRVIGHAIALATSFAGGHQQNLQGEGMAKALHPGHAADAGIMAAMAAAAGVAGSLDSLHAANGFAAATSDTSGQWERALDGLGTWTPITRMTVKAHGCCGHIFPALDGISLMCEQYGFGPADIEGIEVLGYRATQTMCNRPDPVSAQEARFSLQYCLASHLLLGGVRLSAFEPATMARPDIRSLMTRIGLAEDPALSADYPNRRQARLTVTLKDGRILEHLQKTRRGDPEDPLSDADLVSKFHELSSGIITKGDAGNLVATILHSDGLPGKLTRATDVDRPV</sequence>
<dbReference type="Pfam" id="PF03972">
    <property type="entry name" value="MmgE_PrpD_N"/>
    <property type="match status" value="1"/>
</dbReference>
<protein>
    <submittedName>
        <fullName evidence="4">2-methylcitrate dehydratase PrpD</fullName>
    </submittedName>
</protein>
<organism evidence="4 5">
    <name type="scientific">Agrobacterium radiobacter</name>
    <dbReference type="NCBI Taxonomy" id="362"/>
    <lineage>
        <taxon>Bacteria</taxon>
        <taxon>Pseudomonadati</taxon>
        <taxon>Pseudomonadota</taxon>
        <taxon>Alphaproteobacteria</taxon>
        <taxon>Hyphomicrobiales</taxon>
        <taxon>Rhizobiaceae</taxon>
        <taxon>Rhizobium/Agrobacterium group</taxon>
        <taxon>Agrobacterium</taxon>
        <taxon>Agrobacterium tumefaciens complex</taxon>
    </lineage>
</organism>
<comment type="caution">
    <text evidence="4">The sequence shown here is derived from an EMBL/GenBank/DDBJ whole genome shotgun (WGS) entry which is preliminary data.</text>
</comment>
<evidence type="ECO:0000256" key="1">
    <source>
        <dbReference type="ARBA" id="ARBA00006174"/>
    </source>
</evidence>
<feature type="domain" description="MmgE/PrpD N-terminal" evidence="2">
    <location>
        <begin position="8"/>
        <end position="243"/>
    </location>
</feature>